<reference evidence="1" key="1">
    <citation type="submission" date="2022-04" db="EMBL/GenBank/DDBJ databases">
        <title>Carnegiea gigantea Genome sequencing and assembly v2.</title>
        <authorList>
            <person name="Copetti D."/>
            <person name="Sanderson M.J."/>
            <person name="Burquez A."/>
            <person name="Wojciechowski M.F."/>
        </authorList>
    </citation>
    <scope>NUCLEOTIDE SEQUENCE</scope>
    <source>
        <strain evidence="1">SGP5-SGP5p</strain>
        <tissue evidence="1">Aerial part</tissue>
    </source>
</reference>
<proteinExistence type="predicted"/>
<evidence type="ECO:0000313" key="1">
    <source>
        <dbReference type="EMBL" id="KAJ8437175.1"/>
    </source>
</evidence>
<dbReference type="AlphaFoldDB" id="A0A9Q1QDY8"/>
<keyword evidence="2" id="KW-1185">Reference proteome</keyword>
<dbReference type="EMBL" id="JAKOGI010000314">
    <property type="protein sequence ID" value="KAJ8437175.1"/>
    <property type="molecule type" value="Genomic_DNA"/>
</dbReference>
<gene>
    <name evidence="1" type="ORF">Cgig2_003804</name>
</gene>
<protein>
    <submittedName>
        <fullName evidence="1">Uncharacterized protein</fullName>
    </submittedName>
</protein>
<comment type="caution">
    <text evidence="1">The sequence shown here is derived from an EMBL/GenBank/DDBJ whole genome shotgun (WGS) entry which is preliminary data.</text>
</comment>
<name>A0A9Q1QDY8_9CARY</name>
<sequence length="210" mass="23528">MPSTKNLQINGFTMILQVWFYEHSSIYAFADEKRIIPVTEVMDEERRIQAEEAFIQSEEYNAYVEDGVISMEKGLRRARDALRKEREVHAKEKEAHVAAKKELDELKEVVTLKTTMEDILEFTRMQRFNSSSDASGMRGLHEEGSNTDICSLEGRVQASPSSPLLESDVADTTTPGQSVLSAQMGLEPMEEEMFVGGEVGEVKGQSPCGD</sequence>
<evidence type="ECO:0000313" key="2">
    <source>
        <dbReference type="Proteomes" id="UP001153076"/>
    </source>
</evidence>
<dbReference type="Proteomes" id="UP001153076">
    <property type="component" value="Unassembled WGS sequence"/>
</dbReference>
<accession>A0A9Q1QDY8</accession>
<organism evidence="1 2">
    <name type="scientific">Carnegiea gigantea</name>
    <dbReference type="NCBI Taxonomy" id="171969"/>
    <lineage>
        <taxon>Eukaryota</taxon>
        <taxon>Viridiplantae</taxon>
        <taxon>Streptophyta</taxon>
        <taxon>Embryophyta</taxon>
        <taxon>Tracheophyta</taxon>
        <taxon>Spermatophyta</taxon>
        <taxon>Magnoliopsida</taxon>
        <taxon>eudicotyledons</taxon>
        <taxon>Gunneridae</taxon>
        <taxon>Pentapetalae</taxon>
        <taxon>Caryophyllales</taxon>
        <taxon>Cactineae</taxon>
        <taxon>Cactaceae</taxon>
        <taxon>Cactoideae</taxon>
        <taxon>Echinocereeae</taxon>
        <taxon>Carnegiea</taxon>
    </lineage>
</organism>